<dbReference type="GO" id="GO:0016020">
    <property type="term" value="C:membrane"/>
    <property type="evidence" value="ECO:0007669"/>
    <property type="project" value="UniProtKB-SubCell"/>
</dbReference>
<dbReference type="PANTHER" id="PTHR15583">
    <property type="entry name" value="INTERLEUKIN-17 RECEPTOR"/>
    <property type="match status" value="1"/>
</dbReference>
<dbReference type="InterPro" id="IPR039465">
    <property type="entry name" value="IL-17_rcpt-like"/>
</dbReference>
<evidence type="ECO:0000256" key="7">
    <source>
        <dbReference type="ARBA" id="ARBA00023180"/>
    </source>
</evidence>
<evidence type="ECO:0000313" key="9">
    <source>
        <dbReference type="EMBL" id="ADU32853.1"/>
    </source>
</evidence>
<evidence type="ECO:0000256" key="6">
    <source>
        <dbReference type="ARBA" id="ARBA00023170"/>
    </source>
</evidence>
<evidence type="ECO:0000256" key="2">
    <source>
        <dbReference type="ARBA" id="ARBA00022692"/>
    </source>
</evidence>
<dbReference type="EMBL" id="HM359128">
    <property type="protein sequence ID" value="ADU32853.1"/>
    <property type="molecule type" value="mRNA"/>
</dbReference>
<keyword evidence="2" id="KW-0812">Transmembrane</keyword>
<organism evidence="9">
    <name type="scientific">Branchiostoma lanceolatum</name>
    <name type="common">Common lancelet</name>
    <name type="synonym">Amphioxus lanceolatum</name>
    <dbReference type="NCBI Taxonomy" id="7740"/>
    <lineage>
        <taxon>Eukaryota</taxon>
        <taxon>Metazoa</taxon>
        <taxon>Chordata</taxon>
        <taxon>Cephalochordata</taxon>
        <taxon>Leptocardii</taxon>
        <taxon>Amphioxiformes</taxon>
        <taxon>Branchiostomatidae</taxon>
        <taxon>Branchiostoma</taxon>
    </lineage>
</organism>
<dbReference type="Pfam" id="PF08357">
    <property type="entry name" value="SEFIR"/>
    <property type="match status" value="1"/>
</dbReference>
<dbReference type="GO" id="GO:0030368">
    <property type="term" value="F:interleukin-17 receptor activity"/>
    <property type="evidence" value="ECO:0007669"/>
    <property type="project" value="InterPro"/>
</dbReference>
<feature type="non-terminal residue" evidence="9">
    <location>
        <position position="1"/>
    </location>
</feature>
<proteinExistence type="evidence at transcript level"/>
<feature type="domain" description="SEFIR" evidence="8">
    <location>
        <begin position="1"/>
        <end position="106"/>
    </location>
</feature>
<evidence type="ECO:0000256" key="3">
    <source>
        <dbReference type="ARBA" id="ARBA00022729"/>
    </source>
</evidence>
<feature type="non-terminal residue" evidence="9">
    <location>
        <position position="106"/>
    </location>
</feature>
<reference evidence="9" key="1">
    <citation type="submission" date="2010-05" db="EMBL/GenBank/DDBJ databases">
        <title>Amphioxus reveals the evolution of FGF signaling in chordates.</title>
        <authorList>
            <person name="Bertrand S."/>
            <person name="Camasses A."/>
            <person name="Somorjai I."/>
            <person name="Belgacem M.R."/>
            <person name="Haguenauer A."/>
            <person name="Escande M.-L."/>
            <person name="Escriva H."/>
        </authorList>
    </citation>
    <scope>NUCLEOTIDE SEQUENCE</scope>
</reference>
<sequence>RECHCQVILDLHKAEDISKLGAMEWLVSHIHGVDYVVVICSVGTKFKATKDKKARQLQEIEPCGDLFTGGLKHINLLLHSRGEDMSKFINVYFPYSKKTDVPATLE</sequence>
<keyword evidence="3" id="KW-0732">Signal</keyword>
<keyword evidence="6" id="KW-0675">Receptor</keyword>
<dbReference type="AlphaFoldDB" id="G0WKX0"/>
<protein>
    <submittedName>
        <fullName evidence="9">SEF</fullName>
    </submittedName>
</protein>
<accession>G0WKX0</accession>
<evidence type="ECO:0000256" key="1">
    <source>
        <dbReference type="ARBA" id="ARBA00004479"/>
    </source>
</evidence>
<evidence type="ECO:0000256" key="4">
    <source>
        <dbReference type="ARBA" id="ARBA00022989"/>
    </source>
</evidence>
<evidence type="ECO:0000256" key="5">
    <source>
        <dbReference type="ARBA" id="ARBA00023136"/>
    </source>
</evidence>
<dbReference type="Gene3D" id="3.40.50.11530">
    <property type="match status" value="1"/>
</dbReference>
<evidence type="ECO:0000259" key="8">
    <source>
        <dbReference type="PROSITE" id="PS51534"/>
    </source>
</evidence>
<name>G0WKX0_BRALA</name>
<keyword evidence="5" id="KW-0472">Membrane</keyword>
<dbReference type="PANTHER" id="PTHR15583:SF7">
    <property type="entry name" value="INTERLEUKIN CYTOKINE RECEPTOR-RELATED PROTEIN 2"/>
    <property type="match status" value="1"/>
</dbReference>
<dbReference type="PROSITE" id="PS51534">
    <property type="entry name" value="SEFIR"/>
    <property type="match status" value="1"/>
</dbReference>
<keyword evidence="4" id="KW-1133">Transmembrane helix</keyword>
<dbReference type="InterPro" id="IPR013568">
    <property type="entry name" value="SEFIR_dom"/>
</dbReference>
<keyword evidence="7" id="KW-0325">Glycoprotein</keyword>
<comment type="subcellular location">
    <subcellularLocation>
        <location evidence="1">Membrane</location>
        <topology evidence="1">Single-pass type I membrane protein</topology>
    </subcellularLocation>
</comment>